<protein>
    <submittedName>
        <fullName evidence="3">Uncharacterized protein</fullName>
    </submittedName>
</protein>
<feature type="transmembrane region" description="Helical" evidence="2">
    <location>
        <begin position="134"/>
        <end position="155"/>
    </location>
</feature>
<dbReference type="EMBL" id="MLYO01000063">
    <property type="protein sequence ID" value="OIJ95890.1"/>
    <property type="molecule type" value="Genomic_DNA"/>
</dbReference>
<evidence type="ECO:0000313" key="4">
    <source>
        <dbReference type="Proteomes" id="UP000179642"/>
    </source>
</evidence>
<dbReference type="OrthoDB" id="4337793at2"/>
<keyword evidence="2" id="KW-1133">Transmembrane helix</keyword>
<feature type="compositionally biased region" description="Low complexity" evidence="1">
    <location>
        <begin position="69"/>
        <end position="79"/>
    </location>
</feature>
<feature type="compositionally biased region" description="Gly residues" evidence="1">
    <location>
        <begin position="7"/>
        <end position="17"/>
    </location>
</feature>
<comment type="caution">
    <text evidence="3">The sequence shown here is derived from an EMBL/GenBank/DDBJ whole genome shotgun (WGS) entry which is preliminary data.</text>
</comment>
<keyword evidence="4" id="KW-1185">Reference proteome</keyword>
<feature type="region of interest" description="Disordered" evidence="1">
    <location>
        <begin position="69"/>
        <end position="126"/>
    </location>
</feature>
<proteinExistence type="predicted"/>
<evidence type="ECO:0000313" key="3">
    <source>
        <dbReference type="EMBL" id="OIJ95890.1"/>
    </source>
</evidence>
<sequence length="301" mass="31057">MTAERGGTPGAGSGGNGREYDGVDALMAAITGEPLPEEARRDPAFVAEHRAAEADVAVLREQLARLGEALAGETGTGSETEAEAGGEGEGGRAVAARPGHPVRPVRPVRPPRPGHRLARPVRPGRPARRRARRFVLGSLAGAAALATVAGFGWLVTHDSGRTGVASTASDARSRPVRGPDQGRPADPERELACSRLVVEGTVARVAPEEASSWKRVTLTVTRSYKPAHGPAEVGFLLDGGARPAPRPGQHVLVTVLAGERGAHLWAVGDARVAVGRAWITASLPASRHLACPSGEPSGAGR</sequence>
<feature type="region of interest" description="Disordered" evidence="1">
    <location>
        <begin position="162"/>
        <end position="189"/>
    </location>
</feature>
<keyword evidence="2" id="KW-0812">Transmembrane</keyword>
<feature type="region of interest" description="Disordered" evidence="1">
    <location>
        <begin position="1"/>
        <end position="20"/>
    </location>
</feature>
<evidence type="ECO:0000256" key="1">
    <source>
        <dbReference type="SAM" id="MobiDB-lite"/>
    </source>
</evidence>
<accession>A0A1S2PQU4</accession>
<keyword evidence="2" id="KW-0472">Membrane</keyword>
<dbReference type="Proteomes" id="UP000179642">
    <property type="component" value="Unassembled WGS sequence"/>
</dbReference>
<reference evidence="3 4" key="1">
    <citation type="submission" date="2016-10" db="EMBL/GenBank/DDBJ databases">
        <title>Genome sequence of Streptomyces sp. MUSC 1.</title>
        <authorList>
            <person name="Lee L.-H."/>
            <person name="Ser H.-L."/>
            <person name="Law J.W.-F."/>
        </authorList>
    </citation>
    <scope>NUCLEOTIDE SEQUENCE [LARGE SCALE GENOMIC DNA]</scope>
    <source>
        <strain evidence="3 4">MUSC 1</strain>
    </source>
</reference>
<dbReference type="AlphaFoldDB" id="A0A1S2PQU4"/>
<name>A0A1S2PQU4_9ACTN</name>
<evidence type="ECO:0000256" key="2">
    <source>
        <dbReference type="SAM" id="Phobius"/>
    </source>
</evidence>
<dbReference type="RefSeq" id="WP_071384808.1">
    <property type="nucleotide sequence ID" value="NZ_MLYO01000063.1"/>
</dbReference>
<organism evidence="3 4">
    <name type="scientific">Streptomyces monashensis</name>
    <dbReference type="NCBI Taxonomy" id="1678012"/>
    <lineage>
        <taxon>Bacteria</taxon>
        <taxon>Bacillati</taxon>
        <taxon>Actinomycetota</taxon>
        <taxon>Actinomycetes</taxon>
        <taxon>Kitasatosporales</taxon>
        <taxon>Streptomycetaceae</taxon>
        <taxon>Streptomyces</taxon>
    </lineage>
</organism>
<gene>
    <name evidence="3" type="ORF">BIV23_33850</name>
</gene>